<dbReference type="Proteomes" id="UP000012174">
    <property type="component" value="Unassembled WGS sequence"/>
</dbReference>
<accession>M7TGX5</accession>
<dbReference type="EMBL" id="KB706126">
    <property type="protein sequence ID" value="EMR69186.1"/>
    <property type="molecule type" value="Genomic_DNA"/>
</dbReference>
<evidence type="ECO:0000313" key="3">
    <source>
        <dbReference type="Proteomes" id="UP000012174"/>
    </source>
</evidence>
<proteinExistence type="predicted"/>
<dbReference type="OrthoDB" id="4739136at2759"/>
<dbReference type="eggNOG" id="ENOG502RQNC">
    <property type="taxonomic scope" value="Eukaryota"/>
</dbReference>
<name>M7TGX5_EUTLA</name>
<protein>
    <recommendedName>
        <fullName evidence="1">DUF7905 domain-containing protein</fullName>
    </recommendedName>
</protein>
<dbReference type="AlphaFoldDB" id="M7TGX5"/>
<dbReference type="InterPro" id="IPR057227">
    <property type="entry name" value="DUF7905"/>
</dbReference>
<organism evidence="2 3">
    <name type="scientific">Eutypa lata (strain UCR-EL1)</name>
    <name type="common">Grapevine dieback disease fungus</name>
    <name type="synonym">Eutypa armeniacae</name>
    <dbReference type="NCBI Taxonomy" id="1287681"/>
    <lineage>
        <taxon>Eukaryota</taxon>
        <taxon>Fungi</taxon>
        <taxon>Dikarya</taxon>
        <taxon>Ascomycota</taxon>
        <taxon>Pezizomycotina</taxon>
        <taxon>Sordariomycetes</taxon>
        <taxon>Xylariomycetidae</taxon>
        <taxon>Xylariales</taxon>
        <taxon>Diatrypaceae</taxon>
        <taxon>Eutypa</taxon>
    </lineage>
</organism>
<reference evidence="3" key="1">
    <citation type="journal article" date="2013" name="Genome Announc.">
        <title>Draft genome sequence of the grapevine dieback fungus Eutypa lata UCR-EL1.</title>
        <authorList>
            <person name="Blanco-Ulate B."/>
            <person name="Rolshausen P.E."/>
            <person name="Cantu D."/>
        </authorList>
    </citation>
    <scope>NUCLEOTIDE SEQUENCE [LARGE SCALE GENOMIC DNA]</scope>
    <source>
        <strain evidence="3">UCR-EL1</strain>
    </source>
</reference>
<feature type="domain" description="DUF7905" evidence="1">
    <location>
        <begin position="15"/>
        <end position="134"/>
    </location>
</feature>
<sequence length="190" mass="21493">MTRVRTFRGKSNLTELDLTILSIGRKFDWNIEVSRDGSVANINTTAIDQFLASATIRMQGCNFESFPQITLRRNDPVGKALKDVTVKSTYRFRWKTTPYIIEMGINRRWMRVDDMTQPPKIDFSITIYGEHWDQLSQGGTQAGGNAWGDGLDLLFNDRDNAAATGLDRVSRFVSVVQNVQDVLEKAQGRA</sequence>
<evidence type="ECO:0000313" key="2">
    <source>
        <dbReference type="EMBL" id="EMR69186.1"/>
    </source>
</evidence>
<gene>
    <name evidence="2" type="ORF">UCREL1_3797</name>
</gene>
<dbReference type="HOGENOM" id="CLU_1427987_0_0_1"/>
<keyword evidence="3" id="KW-1185">Reference proteome</keyword>
<dbReference type="KEGG" id="ela:UCREL1_3797"/>
<dbReference type="Pfam" id="PF25482">
    <property type="entry name" value="DUF7905"/>
    <property type="match status" value="1"/>
</dbReference>
<evidence type="ECO:0000259" key="1">
    <source>
        <dbReference type="Pfam" id="PF25482"/>
    </source>
</evidence>